<keyword evidence="2 5" id="KW-0694">RNA-binding</keyword>
<gene>
    <name evidence="8" type="ORF">YALI1_E13808g</name>
</gene>
<dbReference type="InterPro" id="IPR000504">
    <property type="entry name" value="RRM_dom"/>
</dbReference>
<feature type="compositionally biased region" description="Basic and acidic residues" evidence="6">
    <location>
        <begin position="241"/>
        <end position="269"/>
    </location>
</feature>
<comment type="subcellular location">
    <subcellularLocation>
        <location evidence="1">Nucleus</location>
    </subcellularLocation>
</comment>
<keyword evidence="3" id="KW-0539">Nucleus</keyword>
<dbReference type="FunFam" id="3.30.70.330:FF:000132">
    <property type="entry name" value="Small nuclear ribonucleoprotein U11/U12 subunit 35"/>
    <property type="match status" value="1"/>
</dbReference>
<dbReference type="Pfam" id="PF12220">
    <property type="entry name" value="U1snRNP70_N"/>
    <property type="match status" value="1"/>
</dbReference>
<dbReference type="GO" id="GO:0003729">
    <property type="term" value="F:mRNA binding"/>
    <property type="evidence" value="ECO:0007669"/>
    <property type="project" value="TreeGrafter"/>
</dbReference>
<dbReference type="GO" id="GO:0071011">
    <property type="term" value="C:precatalytic spliceosome"/>
    <property type="evidence" value="ECO:0007669"/>
    <property type="project" value="TreeGrafter"/>
</dbReference>
<feature type="region of interest" description="Disordered" evidence="6">
    <location>
        <begin position="202"/>
        <end position="345"/>
    </location>
</feature>
<dbReference type="PANTHER" id="PTHR13952">
    <property type="entry name" value="U1 SMALL NUCLEAR RIBONUCLEOPROTEIN 70 KD"/>
    <property type="match status" value="1"/>
</dbReference>
<evidence type="ECO:0000313" key="8">
    <source>
        <dbReference type="EMBL" id="AOW05258.1"/>
    </source>
</evidence>
<dbReference type="EMBL" id="CP017557">
    <property type="protein sequence ID" value="AOW05258.1"/>
    <property type="molecule type" value="Genomic_DNA"/>
</dbReference>
<dbReference type="VEuPathDB" id="FungiDB:YALI1_E13808g"/>
<dbReference type="GO" id="GO:0000398">
    <property type="term" value="P:mRNA splicing, via spliceosome"/>
    <property type="evidence" value="ECO:0007669"/>
    <property type="project" value="TreeGrafter"/>
</dbReference>
<organism evidence="8 9">
    <name type="scientific">Yarrowia lipolytica</name>
    <name type="common">Candida lipolytica</name>
    <dbReference type="NCBI Taxonomy" id="4952"/>
    <lineage>
        <taxon>Eukaryota</taxon>
        <taxon>Fungi</taxon>
        <taxon>Dikarya</taxon>
        <taxon>Ascomycota</taxon>
        <taxon>Saccharomycotina</taxon>
        <taxon>Dipodascomycetes</taxon>
        <taxon>Dipodascales</taxon>
        <taxon>Dipodascales incertae sedis</taxon>
        <taxon>Yarrowia</taxon>
    </lineage>
</organism>
<dbReference type="Gene3D" id="3.30.70.330">
    <property type="match status" value="1"/>
</dbReference>
<dbReference type="InterPro" id="IPR035979">
    <property type="entry name" value="RBD_domain_sf"/>
</dbReference>
<evidence type="ECO:0000256" key="5">
    <source>
        <dbReference type="PROSITE-ProRule" id="PRU00176"/>
    </source>
</evidence>
<dbReference type="GO" id="GO:0030619">
    <property type="term" value="F:U1 snRNA binding"/>
    <property type="evidence" value="ECO:0007669"/>
    <property type="project" value="InterPro"/>
</dbReference>
<dbReference type="VEuPathDB" id="FungiDB:YALI0_E10989g"/>
<dbReference type="eggNOG" id="KOG0113">
    <property type="taxonomic scope" value="Eukaryota"/>
</dbReference>
<dbReference type="InterPro" id="IPR051183">
    <property type="entry name" value="U1_U11-U12_snRNP_70-35kDa"/>
</dbReference>
<accession>A0A1D8NHZ1</accession>
<evidence type="ECO:0000256" key="1">
    <source>
        <dbReference type="ARBA" id="ARBA00004123"/>
    </source>
</evidence>
<feature type="compositionally biased region" description="Basic and acidic residues" evidence="6">
    <location>
        <begin position="276"/>
        <end position="345"/>
    </location>
</feature>
<dbReference type="InterPro" id="IPR022023">
    <property type="entry name" value="U1snRNP70_N"/>
</dbReference>
<dbReference type="Proteomes" id="UP000182444">
    <property type="component" value="Chromosome 1E"/>
</dbReference>
<dbReference type="SMART" id="SM00360">
    <property type="entry name" value="RRM"/>
    <property type="match status" value="1"/>
</dbReference>
<dbReference type="PANTHER" id="PTHR13952:SF5">
    <property type="entry name" value="U1 SMALL NUCLEAR RIBONUCLEOPROTEIN 70 KDA"/>
    <property type="match status" value="1"/>
</dbReference>
<sequence>MVSICATFALQSTTRLTQAELERLPPHIQRLFPECPEPRYLEPIDYAPEDRRTQKISGVSAYMELLKQPDSEYVPTESWLVKQQREKRLKSERQKVTQQERKEAWDPKKDDKIVGDPFKTLFVARLAFDVTENDLEEHYIKFGPVKHVRIVRDLKSGKSNGYGFVEFQEEDDFRKAFQMTNGSIIKGRKVVVDVERGRTVSGWLPRRLGGGKGGRHYTKESERKPLGPPMPPGGAGGRDLFPGHRDRGGPRSRDPRGSRPPEDYRDSFRGRGGGRGGRDFRDRDPRDRDPRDRDRERDPRDRDRERRPQYRDRSPPRRERDRGDFRRGPADRGGDRGGREPTKYY</sequence>
<dbReference type="GeneID" id="2912731"/>
<dbReference type="SUPFAM" id="SSF54928">
    <property type="entry name" value="RNA-binding domain, RBD"/>
    <property type="match status" value="1"/>
</dbReference>
<evidence type="ECO:0000256" key="4">
    <source>
        <dbReference type="ARBA" id="ARBA00023274"/>
    </source>
</evidence>
<evidence type="ECO:0000313" key="9">
    <source>
        <dbReference type="Proteomes" id="UP000182444"/>
    </source>
</evidence>
<dbReference type="InterPro" id="IPR012677">
    <property type="entry name" value="Nucleotide-bd_a/b_plait_sf"/>
</dbReference>
<proteinExistence type="predicted"/>
<name>A0A1D8NHZ1_YARLL</name>
<dbReference type="Pfam" id="PF00076">
    <property type="entry name" value="RRM_1"/>
    <property type="match status" value="1"/>
</dbReference>
<dbReference type="CDD" id="cd12236">
    <property type="entry name" value="RRM_snRNP70"/>
    <property type="match status" value="1"/>
</dbReference>
<dbReference type="OMA" id="GRTTKGW"/>
<feature type="domain" description="RRM" evidence="7">
    <location>
        <begin position="119"/>
        <end position="197"/>
    </location>
</feature>
<protein>
    <recommendedName>
        <fullName evidence="7">RRM domain-containing protein</fullName>
    </recommendedName>
</protein>
<evidence type="ECO:0000259" key="7">
    <source>
        <dbReference type="PROSITE" id="PS50102"/>
    </source>
</evidence>
<evidence type="ECO:0000256" key="6">
    <source>
        <dbReference type="SAM" id="MobiDB-lite"/>
    </source>
</evidence>
<dbReference type="InterPro" id="IPR034143">
    <property type="entry name" value="snRNP70_RRM"/>
</dbReference>
<reference evidence="8 9" key="1">
    <citation type="journal article" date="2016" name="PLoS ONE">
        <title>Sequence Assembly of Yarrowia lipolytica Strain W29/CLIB89 Shows Transposable Element Diversity.</title>
        <authorList>
            <person name="Magnan C."/>
            <person name="Yu J."/>
            <person name="Chang I."/>
            <person name="Jahn E."/>
            <person name="Kanomata Y."/>
            <person name="Wu J."/>
            <person name="Zeller M."/>
            <person name="Oakes M."/>
            <person name="Baldi P."/>
            <person name="Sandmeyer S."/>
        </authorList>
    </citation>
    <scope>NUCLEOTIDE SEQUENCE [LARGE SCALE GENOMIC DNA]</scope>
    <source>
        <strain evidence="9">CLIB89(W29)</strain>
    </source>
</reference>
<dbReference type="RefSeq" id="XP_068139077.1">
    <property type="nucleotide sequence ID" value="XM_068282976.1"/>
</dbReference>
<keyword evidence="4" id="KW-0687">Ribonucleoprotein</keyword>
<evidence type="ECO:0000256" key="2">
    <source>
        <dbReference type="ARBA" id="ARBA00022884"/>
    </source>
</evidence>
<evidence type="ECO:0000256" key="3">
    <source>
        <dbReference type="ARBA" id="ARBA00023242"/>
    </source>
</evidence>
<dbReference type="GO" id="GO:0005685">
    <property type="term" value="C:U1 snRNP"/>
    <property type="evidence" value="ECO:0007669"/>
    <property type="project" value="EnsemblFungi"/>
</dbReference>
<dbReference type="GO" id="GO:0071004">
    <property type="term" value="C:U2-type prespliceosome"/>
    <property type="evidence" value="ECO:0007669"/>
    <property type="project" value="TreeGrafter"/>
</dbReference>
<dbReference type="PROSITE" id="PS50102">
    <property type="entry name" value="RRM"/>
    <property type="match status" value="1"/>
</dbReference>
<dbReference type="AlphaFoldDB" id="A0A1D8NHZ1"/>